<accession>A0A077DJF1</accession>
<reference evidence="1 2" key="1">
    <citation type="journal article" date="2014" name="BMC Genomics">
        <title>A genomic perspective on a new bacterial genus and species from the Alcaligenaceae family, Basilea psittacipulmonis.</title>
        <authorList>
            <person name="Whiteson K.L."/>
            <person name="Hernandez D."/>
            <person name="Lazarevic V."/>
            <person name="Gaia N."/>
            <person name="Farinelli L."/>
            <person name="Francois P."/>
            <person name="Pilo P."/>
            <person name="Frey J."/>
            <person name="Schrenzel J."/>
        </authorList>
    </citation>
    <scope>NUCLEOTIDE SEQUENCE [LARGE SCALE GENOMIC DNA]</scope>
    <source>
        <strain evidence="1 2">DSM 24701</strain>
    </source>
</reference>
<dbReference type="KEGG" id="bpsi:IX83_07850"/>
<keyword evidence="2" id="KW-1185">Reference proteome</keyword>
<protein>
    <recommendedName>
        <fullName evidence="3">DUF4304 domain-containing protein</fullName>
    </recommendedName>
</protein>
<evidence type="ECO:0000313" key="2">
    <source>
        <dbReference type="Proteomes" id="UP000028945"/>
    </source>
</evidence>
<evidence type="ECO:0008006" key="3">
    <source>
        <dbReference type="Google" id="ProtNLM"/>
    </source>
</evidence>
<dbReference type="OrthoDB" id="7920316at2"/>
<organism evidence="1 2">
    <name type="scientific">Basilea psittacipulmonis DSM 24701</name>
    <dbReference type="NCBI Taxonomy" id="1072685"/>
    <lineage>
        <taxon>Bacteria</taxon>
        <taxon>Pseudomonadati</taxon>
        <taxon>Pseudomonadota</taxon>
        <taxon>Betaproteobacteria</taxon>
        <taxon>Burkholderiales</taxon>
        <taxon>Alcaligenaceae</taxon>
        <taxon>Basilea</taxon>
    </lineage>
</organism>
<dbReference type="EMBL" id="CP009238">
    <property type="protein sequence ID" value="AIL33218.1"/>
    <property type="molecule type" value="Genomic_DNA"/>
</dbReference>
<dbReference type="InterPro" id="IPR054259">
    <property type="entry name" value="DUF6990"/>
</dbReference>
<proteinExistence type="predicted"/>
<sequence>MNFKELKSRLVASGWKFNRGDGTVDCRSFSKCIDGKLVELHPRIRKESMNKISLVLFPSISTERFMQTRNFLLQIEEDYYPLVARSGVLAPPIEKGVPEEIFPELTEEIVDELLEESIAWAKYQSVDKALAYYANLPTYCGGAAVEHLTALILRKEKEKILYYREIFSEAKKGKMRRFLPGITEDIMNRAVSLVMKEE</sequence>
<gene>
    <name evidence="1" type="ORF">IX83_07850</name>
</gene>
<name>A0A077DJF1_9BURK</name>
<dbReference type="HOGENOM" id="CLU_1393945_0_0_4"/>
<dbReference type="Proteomes" id="UP000028945">
    <property type="component" value="Chromosome"/>
</dbReference>
<dbReference type="AlphaFoldDB" id="A0A077DJF1"/>
<dbReference type="RefSeq" id="WP_038500984.1">
    <property type="nucleotide sequence ID" value="NZ_AFWK01000023.1"/>
</dbReference>
<dbReference type="Pfam" id="PF22499">
    <property type="entry name" value="DUF6990"/>
    <property type="match status" value="1"/>
</dbReference>
<evidence type="ECO:0000313" key="1">
    <source>
        <dbReference type="EMBL" id="AIL33218.1"/>
    </source>
</evidence>